<name>A0A2M4B6I9_9DIPT</name>
<dbReference type="AlphaFoldDB" id="A0A2M4B6I9"/>
<sequence length="82" mass="9325">MYFFNAILFVPFFTCRFCECSKEARSKLRLCVCVQCLAVSYPPRCDPGDHRCAKVSKGFSLISLTVHPCVPLSRGLLSFCFY</sequence>
<evidence type="ECO:0000256" key="1">
    <source>
        <dbReference type="SAM" id="SignalP"/>
    </source>
</evidence>
<keyword evidence="1" id="KW-0732">Signal</keyword>
<accession>A0A2M4B6I9</accession>
<evidence type="ECO:0000313" key="2">
    <source>
        <dbReference type="EMBL" id="MBW48622.1"/>
    </source>
</evidence>
<dbReference type="EMBL" id="GGFK01015301">
    <property type="protein sequence ID" value="MBW48622.1"/>
    <property type="molecule type" value="Transcribed_RNA"/>
</dbReference>
<proteinExistence type="predicted"/>
<feature type="signal peptide" evidence="1">
    <location>
        <begin position="1"/>
        <end position="20"/>
    </location>
</feature>
<protein>
    <submittedName>
        <fullName evidence="2">Putative secreted protein</fullName>
    </submittedName>
</protein>
<feature type="chain" id="PRO_5014973351" evidence="1">
    <location>
        <begin position="21"/>
        <end position="82"/>
    </location>
</feature>
<reference evidence="2" key="1">
    <citation type="submission" date="2018-01" db="EMBL/GenBank/DDBJ databases">
        <title>An insight into the sialome of Amazonian anophelines.</title>
        <authorList>
            <person name="Ribeiro J.M."/>
            <person name="Scarpassa V."/>
            <person name="Calvo E."/>
        </authorList>
    </citation>
    <scope>NUCLEOTIDE SEQUENCE</scope>
    <source>
        <tissue evidence="2">Salivary glands</tissue>
    </source>
</reference>
<organism evidence="2">
    <name type="scientific">Anopheles triannulatus</name>
    <dbReference type="NCBI Taxonomy" id="58253"/>
    <lineage>
        <taxon>Eukaryota</taxon>
        <taxon>Metazoa</taxon>
        <taxon>Ecdysozoa</taxon>
        <taxon>Arthropoda</taxon>
        <taxon>Hexapoda</taxon>
        <taxon>Insecta</taxon>
        <taxon>Pterygota</taxon>
        <taxon>Neoptera</taxon>
        <taxon>Endopterygota</taxon>
        <taxon>Diptera</taxon>
        <taxon>Nematocera</taxon>
        <taxon>Culicoidea</taxon>
        <taxon>Culicidae</taxon>
        <taxon>Anophelinae</taxon>
        <taxon>Anopheles</taxon>
    </lineage>
</organism>